<accession>A0ABW2N807</accession>
<feature type="domain" description="PEP-utilising enzyme mobile" evidence="2">
    <location>
        <begin position="482"/>
        <end position="552"/>
    </location>
</feature>
<reference evidence="4" key="1">
    <citation type="journal article" date="2019" name="Int. J. Syst. Evol. Microbiol.">
        <title>The Global Catalogue of Microorganisms (GCM) 10K type strain sequencing project: providing services to taxonomists for standard genome sequencing and annotation.</title>
        <authorList>
            <consortium name="The Broad Institute Genomics Platform"/>
            <consortium name="The Broad Institute Genome Sequencing Center for Infectious Disease"/>
            <person name="Wu L."/>
            <person name="Ma J."/>
        </authorList>
    </citation>
    <scope>NUCLEOTIDE SEQUENCE [LARGE SCALE GENOMIC DNA]</scope>
    <source>
        <strain evidence="4">FCH27</strain>
    </source>
</reference>
<dbReference type="Pfam" id="PF00391">
    <property type="entry name" value="PEP-utilizers"/>
    <property type="match status" value="1"/>
</dbReference>
<feature type="region of interest" description="Disordered" evidence="1">
    <location>
        <begin position="383"/>
        <end position="404"/>
    </location>
</feature>
<dbReference type="InterPro" id="IPR036637">
    <property type="entry name" value="Phosphohistidine_dom_sf"/>
</dbReference>
<protein>
    <submittedName>
        <fullName evidence="3">PEP-utilizing enzyme</fullName>
    </submittedName>
</protein>
<evidence type="ECO:0000313" key="4">
    <source>
        <dbReference type="Proteomes" id="UP001596524"/>
    </source>
</evidence>
<comment type="caution">
    <text evidence="3">The sequence shown here is derived from an EMBL/GenBank/DDBJ whole genome shotgun (WGS) entry which is preliminary data.</text>
</comment>
<dbReference type="PANTHER" id="PTHR43615">
    <property type="entry name" value="PHOSPHOENOLPYRUVATE SYNTHASE-RELATED"/>
    <property type="match status" value="1"/>
</dbReference>
<dbReference type="InterPro" id="IPR051549">
    <property type="entry name" value="PEP_Utilizing_Enz"/>
</dbReference>
<dbReference type="SUPFAM" id="SSF52009">
    <property type="entry name" value="Phosphohistidine domain"/>
    <property type="match status" value="1"/>
</dbReference>
<proteinExistence type="predicted"/>
<feature type="compositionally biased region" description="Basic and acidic residues" evidence="1">
    <location>
        <begin position="393"/>
        <end position="404"/>
    </location>
</feature>
<dbReference type="PANTHER" id="PTHR43615:SF1">
    <property type="entry name" value="PPDK_N DOMAIN-CONTAINING PROTEIN"/>
    <property type="match status" value="1"/>
</dbReference>
<sequence>MDEVIFEAPGKGPWELDSTHFSRPFARSNGAAVIEAFPRGFAEGMARYGMLLDYLQPALVNGFLYMQPVAYLAPKGASGPPPAPILWLLTRLHPKMRARIATSVRAFEAKQWREDLKTWDTQDKPAAIEQHKAIQVIDVTALSDEGLITHLERCIEHGSRMVELHHKYTATAIVLTGDLIAQVVSWTDASPGEVCGLLRGSSPISKGFAADELVKAGDALAANDNALAVLRSDASSAERIEALSVDPDVGPAVRAYVEAVRYRSVGYDVGDLTAGEMPEVMLEALTTASAGTPTRPTDDTALETLRSRVPAEHRAQFDELVAEARLVNRLRDERGVYSDGWATGLARRALLEAGRRLHARGLLLDPAHAVDLQVDELSALLRGQPGPSPAEAAAHHEWRTTHTSEDAPPFLNAMPAPPPPAEILPAGARRGARAVDAALANLFGFSEAANTDTVLHGLSVNAGTYEGTARVIGSSADFGRIRQGDVLVTRNTSPYFNVVLPLLGAIVTDRGGQLSHAAIVAREYGIPGVVGTREATSVIGDGDRVRVDGTTGEVHVLVSAGS</sequence>
<evidence type="ECO:0000313" key="3">
    <source>
        <dbReference type="EMBL" id="MFC7362589.1"/>
    </source>
</evidence>
<dbReference type="Gene3D" id="3.50.30.10">
    <property type="entry name" value="Phosphohistidine domain"/>
    <property type="match status" value="1"/>
</dbReference>
<name>A0ABW2N807_9ACTN</name>
<organism evidence="3 4">
    <name type="scientific">Nocardioides astragali</name>
    <dbReference type="NCBI Taxonomy" id="1776736"/>
    <lineage>
        <taxon>Bacteria</taxon>
        <taxon>Bacillati</taxon>
        <taxon>Actinomycetota</taxon>
        <taxon>Actinomycetes</taxon>
        <taxon>Propionibacteriales</taxon>
        <taxon>Nocardioidaceae</taxon>
        <taxon>Nocardioides</taxon>
    </lineage>
</organism>
<evidence type="ECO:0000259" key="2">
    <source>
        <dbReference type="Pfam" id="PF00391"/>
    </source>
</evidence>
<dbReference type="RefSeq" id="WP_255888990.1">
    <property type="nucleotide sequence ID" value="NZ_JAFMZM010000001.1"/>
</dbReference>
<dbReference type="EMBL" id="JBHTCH010000025">
    <property type="protein sequence ID" value="MFC7362589.1"/>
    <property type="molecule type" value="Genomic_DNA"/>
</dbReference>
<dbReference type="InterPro" id="IPR008279">
    <property type="entry name" value="PEP-util_enz_mobile_dom"/>
</dbReference>
<keyword evidence="4" id="KW-1185">Reference proteome</keyword>
<gene>
    <name evidence="3" type="ORF">ACFQO6_20135</name>
</gene>
<dbReference type="Proteomes" id="UP001596524">
    <property type="component" value="Unassembled WGS sequence"/>
</dbReference>
<evidence type="ECO:0000256" key="1">
    <source>
        <dbReference type="SAM" id="MobiDB-lite"/>
    </source>
</evidence>